<proteinExistence type="predicted"/>
<gene>
    <name evidence="2" type="ORF">JBF12_08495</name>
</gene>
<sequence>MHDTIQQAQGPTHPDVTVQLSGEDGNAHYVIGRVRRALREAGHAEAAAEFASAALRSESYDDLLQLAMRTVDVH</sequence>
<evidence type="ECO:0000313" key="2">
    <source>
        <dbReference type="EMBL" id="MBI0313029.1"/>
    </source>
</evidence>
<evidence type="ECO:0000256" key="1">
    <source>
        <dbReference type="SAM" id="MobiDB-lite"/>
    </source>
</evidence>
<keyword evidence="3" id="KW-1185">Reference proteome</keyword>
<protein>
    <recommendedName>
        <fullName evidence="4">Tetratricopeptide repeat protein</fullName>
    </recommendedName>
</protein>
<dbReference type="EMBL" id="JAEEAQ010000052">
    <property type="protein sequence ID" value="MBI0313029.1"/>
    <property type="molecule type" value="Genomic_DNA"/>
</dbReference>
<name>A0ABS0R7U9_9ACTN</name>
<dbReference type="Proteomes" id="UP000638849">
    <property type="component" value="Unassembled WGS sequence"/>
</dbReference>
<organism evidence="2 3">
    <name type="scientific">Streptomyces javensis</name>
    <dbReference type="NCBI Taxonomy" id="114698"/>
    <lineage>
        <taxon>Bacteria</taxon>
        <taxon>Bacillati</taxon>
        <taxon>Actinomycetota</taxon>
        <taxon>Actinomycetes</taxon>
        <taxon>Kitasatosporales</taxon>
        <taxon>Streptomycetaceae</taxon>
        <taxon>Streptomyces</taxon>
        <taxon>Streptomyces violaceusniger group</taxon>
    </lineage>
</organism>
<evidence type="ECO:0000313" key="3">
    <source>
        <dbReference type="Proteomes" id="UP000638849"/>
    </source>
</evidence>
<accession>A0ABS0R7U9</accession>
<feature type="compositionally biased region" description="Polar residues" evidence="1">
    <location>
        <begin position="1"/>
        <end position="10"/>
    </location>
</feature>
<dbReference type="RefSeq" id="WP_198276224.1">
    <property type="nucleotide sequence ID" value="NZ_BAAAIF010000018.1"/>
</dbReference>
<comment type="caution">
    <text evidence="2">The sequence shown here is derived from an EMBL/GenBank/DDBJ whole genome shotgun (WGS) entry which is preliminary data.</text>
</comment>
<feature type="region of interest" description="Disordered" evidence="1">
    <location>
        <begin position="1"/>
        <end position="21"/>
    </location>
</feature>
<evidence type="ECO:0008006" key="4">
    <source>
        <dbReference type="Google" id="ProtNLM"/>
    </source>
</evidence>
<reference evidence="2 3" key="1">
    <citation type="submission" date="2020-12" db="EMBL/GenBank/DDBJ databases">
        <authorList>
            <person name="Kusuma A.B."/>
            <person name="Nouioui I."/>
            <person name="Goodfellow M."/>
        </authorList>
    </citation>
    <scope>NUCLEOTIDE SEQUENCE [LARGE SCALE GENOMIC DNA]</scope>
    <source>
        <strain evidence="2 3">DSM 41764</strain>
    </source>
</reference>